<evidence type="ECO:0000313" key="1">
    <source>
        <dbReference type="EMBL" id="WXB11964.1"/>
    </source>
</evidence>
<evidence type="ECO:0008006" key="3">
    <source>
        <dbReference type="Google" id="ProtNLM"/>
    </source>
</evidence>
<reference evidence="1 2" key="1">
    <citation type="submission" date="2021-12" db="EMBL/GenBank/DDBJ databases">
        <title>Discovery of the Pendulisporaceae a myxobacterial family with distinct sporulation behavior and unique specialized metabolism.</title>
        <authorList>
            <person name="Garcia R."/>
            <person name="Popoff A."/>
            <person name="Bader C.D."/>
            <person name="Loehr J."/>
            <person name="Walesch S."/>
            <person name="Walt C."/>
            <person name="Boldt J."/>
            <person name="Bunk B."/>
            <person name="Haeckl F.J.F.P.J."/>
            <person name="Gunesch A.P."/>
            <person name="Birkelbach J."/>
            <person name="Nuebel U."/>
            <person name="Pietschmann T."/>
            <person name="Bach T."/>
            <person name="Mueller R."/>
        </authorList>
    </citation>
    <scope>NUCLEOTIDE SEQUENCE [LARGE SCALE GENOMIC DNA]</scope>
    <source>
        <strain evidence="1 2">MSr11954</strain>
    </source>
</reference>
<sequence length="247" mass="28503">MQDDGLTDINRFPTTRASAILGVKSADGGERARSIEEISLAYWKPVYKYTRLRWRRSPEETQDITQDFFLKALEKNFFAAYDPSKARFRVFVRVCLDRFIIDRDRVGRAVKRGGVSGWMTIDFSGVEGEIQESAVLAPDAFDAFFDREWMRHVLGMAVDRLSAECSAKGKELHFRIFERFYLQRPAEEEPTYAKLAKEFAVSETDVTNRLSFARREFRRVVLDTLRGITASEAEFRNEARALLGTIE</sequence>
<dbReference type="Proteomes" id="UP001370348">
    <property type="component" value="Chromosome"/>
</dbReference>
<gene>
    <name evidence="1" type="ORF">LZC94_29420</name>
</gene>
<accession>A0ABZ2LM14</accession>
<protein>
    <recommendedName>
        <fullName evidence="3">RNA polymerase sigma-70 region 2 domain-containing protein</fullName>
    </recommendedName>
</protein>
<dbReference type="EMBL" id="CP089984">
    <property type="protein sequence ID" value="WXB11964.1"/>
    <property type="molecule type" value="Genomic_DNA"/>
</dbReference>
<evidence type="ECO:0000313" key="2">
    <source>
        <dbReference type="Proteomes" id="UP001370348"/>
    </source>
</evidence>
<dbReference type="SUPFAM" id="SSF88946">
    <property type="entry name" value="Sigma2 domain of RNA polymerase sigma factors"/>
    <property type="match status" value="1"/>
</dbReference>
<dbReference type="RefSeq" id="WP_394821580.1">
    <property type="nucleotide sequence ID" value="NZ_CP089984.1"/>
</dbReference>
<name>A0ABZ2LM14_9BACT</name>
<dbReference type="Gene3D" id="1.10.1740.10">
    <property type="match status" value="1"/>
</dbReference>
<proteinExistence type="predicted"/>
<organism evidence="1 2">
    <name type="scientific">Pendulispora albinea</name>
    <dbReference type="NCBI Taxonomy" id="2741071"/>
    <lineage>
        <taxon>Bacteria</taxon>
        <taxon>Pseudomonadati</taxon>
        <taxon>Myxococcota</taxon>
        <taxon>Myxococcia</taxon>
        <taxon>Myxococcales</taxon>
        <taxon>Sorangiineae</taxon>
        <taxon>Pendulisporaceae</taxon>
        <taxon>Pendulispora</taxon>
    </lineage>
</organism>
<keyword evidence="2" id="KW-1185">Reference proteome</keyword>
<dbReference type="InterPro" id="IPR013325">
    <property type="entry name" value="RNA_pol_sigma_r2"/>
</dbReference>